<evidence type="ECO:0000313" key="4">
    <source>
        <dbReference type="Proteomes" id="UP000187609"/>
    </source>
</evidence>
<feature type="region of interest" description="Disordered" evidence="2">
    <location>
        <begin position="279"/>
        <end position="308"/>
    </location>
</feature>
<accession>A0A1J6K3T9</accession>
<proteinExistence type="predicted"/>
<feature type="compositionally biased region" description="Basic and acidic residues" evidence="2">
    <location>
        <begin position="63"/>
        <end position="105"/>
    </location>
</feature>
<dbReference type="Gramene" id="OIT24741">
    <property type="protein sequence ID" value="OIT24741"/>
    <property type="gene ID" value="A4A49_36675"/>
</dbReference>
<protein>
    <submittedName>
        <fullName evidence="3">Uncharacterized protein</fullName>
    </submittedName>
</protein>
<keyword evidence="1" id="KW-0175">Coiled coil</keyword>
<evidence type="ECO:0000256" key="1">
    <source>
        <dbReference type="SAM" id="Coils"/>
    </source>
</evidence>
<sequence length="564" mass="64640">MTTNRHNRPATTEAMITPATGILRRKIPLTFGSFLPSKFQSIEEESEIETAGIDPAQNPHARGGKEQVKKEIHEPRRLQFSEIGTDKQPRSERMTDQTERDEGLKNNRASQMGKPLTCVPPSMRDGKVVVKIVEDDIKAQQEKWNSALIGYVLGDTPYVRSMDNYVNTQTIPLWVKFPGLPVGYWSSEALGKLASGIGKPLYTDKTTADMERISYARVLIEVDVAQPLPECIEIDMPFGTFQQQVTYDWRPKFCVDCIKFGHDAENCRRIELGAKENTYQEKGQQNEQEISTQAKGKNKAIPEPMQNDPMMIMGANRFAVLRIEEPKTAGEELVGQYGHIEADFLNPGVSDHFPVILRCGEKKRMYPKPFKFFTNVMEHPEFHARLKRVWEQEKNMNAMLKVSRKLPELKHELKDLNQYMASYQQRLNQARQQLEVIQANMHVQPFCQSLFDQEKEILADLDKWSNIEEQVLRQKSRANWILCGDSNSKYIHAQWKIRQSKNTISSIYTETGIKLTDPVQVESEFIVVFKGLMGSCSGEIRCPNSEIIKKGPVLTREQQVEMIR</sequence>
<dbReference type="PANTHER" id="PTHR33233:SF17">
    <property type="entry name" value="DUF4283 DOMAIN-CONTAINING PROTEIN"/>
    <property type="match status" value="1"/>
</dbReference>
<dbReference type="AlphaFoldDB" id="A0A1J6K3T9"/>
<keyword evidence="4" id="KW-1185">Reference proteome</keyword>
<evidence type="ECO:0000256" key="2">
    <source>
        <dbReference type="SAM" id="MobiDB-lite"/>
    </source>
</evidence>
<feature type="coiled-coil region" evidence="1">
    <location>
        <begin position="406"/>
        <end position="440"/>
    </location>
</feature>
<feature type="region of interest" description="Disordered" evidence="2">
    <location>
        <begin position="45"/>
        <end position="117"/>
    </location>
</feature>
<evidence type="ECO:0000313" key="3">
    <source>
        <dbReference type="EMBL" id="OIT24741.1"/>
    </source>
</evidence>
<reference evidence="3" key="1">
    <citation type="submission" date="2016-11" db="EMBL/GenBank/DDBJ databases">
        <title>The genome of Nicotiana attenuata.</title>
        <authorList>
            <person name="Xu S."/>
            <person name="Brockmoeller T."/>
            <person name="Gaquerel E."/>
            <person name="Navarro A."/>
            <person name="Kuhl H."/>
            <person name="Gase K."/>
            <person name="Ling Z."/>
            <person name="Zhou W."/>
            <person name="Kreitzer C."/>
            <person name="Stanke M."/>
            <person name="Tang H."/>
            <person name="Lyons E."/>
            <person name="Pandey P."/>
            <person name="Pandey S.P."/>
            <person name="Timmermann B."/>
            <person name="Baldwin I.T."/>
        </authorList>
    </citation>
    <scope>NUCLEOTIDE SEQUENCE [LARGE SCALE GENOMIC DNA]</scope>
    <source>
        <strain evidence="3">UT</strain>
    </source>
</reference>
<gene>
    <name evidence="3" type="ORF">A4A49_36675</name>
</gene>
<feature type="compositionally biased region" description="Polar residues" evidence="2">
    <location>
        <begin position="280"/>
        <end position="295"/>
    </location>
</feature>
<dbReference type="Proteomes" id="UP000187609">
    <property type="component" value="Unassembled WGS sequence"/>
</dbReference>
<dbReference type="PANTHER" id="PTHR33233">
    <property type="entry name" value="ENDONUCLEASE/EXONUCLEASE/PHOSPHATASE"/>
    <property type="match status" value="1"/>
</dbReference>
<name>A0A1J6K3T9_NICAT</name>
<organism evidence="3 4">
    <name type="scientific">Nicotiana attenuata</name>
    <name type="common">Coyote tobacco</name>
    <dbReference type="NCBI Taxonomy" id="49451"/>
    <lineage>
        <taxon>Eukaryota</taxon>
        <taxon>Viridiplantae</taxon>
        <taxon>Streptophyta</taxon>
        <taxon>Embryophyta</taxon>
        <taxon>Tracheophyta</taxon>
        <taxon>Spermatophyta</taxon>
        <taxon>Magnoliopsida</taxon>
        <taxon>eudicotyledons</taxon>
        <taxon>Gunneridae</taxon>
        <taxon>Pentapetalae</taxon>
        <taxon>asterids</taxon>
        <taxon>lamiids</taxon>
        <taxon>Solanales</taxon>
        <taxon>Solanaceae</taxon>
        <taxon>Nicotianoideae</taxon>
        <taxon>Nicotianeae</taxon>
        <taxon>Nicotiana</taxon>
    </lineage>
</organism>
<dbReference type="EMBL" id="MJEQ01003133">
    <property type="protein sequence ID" value="OIT24741.1"/>
    <property type="molecule type" value="Genomic_DNA"/>
</dbReference>
<dbReference type="OMA" id="DMERISY"/>
<comment type="caution">
    <text evidence="3">The sequence shown here is derived from an EMBL/GenBank/DDBJ whole genome shotgun (WGS) entry which is preliminary data.</text>
</comment>